<name>A0A918DUM9_9GAMM</name>
<comment type="function">
    <text evidence="5">Modulates RecA activity.</text>
</comment>
<evidence type="ECO:0000259" key="7">
    <source>
        <dbReference type="Pfam" id="PF21981"/>
    </source>
</evidence>
<feature type="domain" description="RecX second three-helical" evidence="6">
    <location>
        <begin position="53"/>
        <end position="93"/>
    </location>
</feature>
<comment type="similarity">
    <text evidence="2 5">Belongs to the RecX family.</text>
</comment>
<dbReference type="Pfam" id="PF02631">
    <property type="entry name" value="RecX_HTH2"/>
    <property type="match status" value="1"/>
</dbReference>
<dbReference type="GO" id="GO:0005737">
    <property type="term" value="C:cytoplasm"/>
    <property type="evidence" value="ECO:0007669"/>
    <property type="project" value="UniProtKB-SubCell"/>
</dbReference>
<dbReference type="InterPro" id="IPR053924">
    <property type="entry name" value="RecX_HTH_2nd"/>
</dbReference>
<dbReference type="InterPro" id="IPR053926">
    <property type="entry name" value="RecX_HTH_1st"/>
</dbReference>
<comment type="caution">
    <text evidence="9">The sequence shown here is derived from an EMBL/GenBank/DDBJ whole genome shotgun (WGS) entry which is preliminary data.</text>
</comment>
<evidence type="ECO:0000256" key="3">
    <source>
        <dbReference type="ARBA" id="ARBA00018111"/>
    </source>
</evidence>
<evidence type="ECO:0000256" key="5">
    <source>
        <dbReference type="HAMAP-Rule" id="MF_01114"/>
    </source>
</evidence>
<dbReference type="GO" id="GO:0006282">
    <property type="term" value="P:regulation of DNA repair"/>
    <property type="evidence" value="ECO:0007669"/>
    <property type="project" value="UniProtKB-UniRule"/>
</dbReference>
<dbReference type="EMBL" id="BMLT01000008">
    <property type="protein sequence ID" value="GGO84733.1"/>
    <property type="molecule type" value="Genomic_DNA"/>
</dbReference>
<feature type="domain" description="RecX third three-helical" evidence="7">
    <location>
        <begin position="101"/>
        <end position="144"/>
    </location>
</feature>
<keyword evidence="10" id="KW-1185">Reference proteome</keyword>
<dbReference type="Pfam" id="PF21981">
    <property type="entry name" value="RecX_HTH3"/>
    <property type="match status" value="1"/>
</dbReference>
<dbReference type="Pfam" id="PF21982">
    <property type="entry name" value="RecX_HTH1"/>
    <property type="match status" value="1"/>
</dbReference>
<dbReference type="HAMAP" id="MF_01114">
    <property type="entry name" value="RecX"/>
    <property type="match status" value="1"/>
</dbReference>
<gene>
    <name evidence="5 9" type="primary">recX</name>
    <name evidence="9" type="ORF">GCM10011348_31640</name>
</gene>
<dbReference type="InterPro" id="IPR053925">
    <property type="entry name" value="RecX_HTH_3rd"/>
</dbReference>
<keyword evidence="4 5" id="KW-0963">Cytoplasm</keyword>
<evidence type="ECO:0000259" key="8">
    <source>
        <dbReference type="Pfam" id="PF21982"/>
    </source>
</evidence>
<sequence length="150" mass="17175">MLETLAEIRNAAIRLLARREQSRQELRQKLGARCDEVLLEQALDALEADGYLSDARFAASYLRSKAGQGFGPMRIRADLGRKGIGSDLWQQALDEEPVDWFAQARDLARRRFAPVARDDRQTWAKRMRYLTGRGYSPDQARYALEADEDD</sequence>
<evidence type="ECO:0000256" key="4">
    <source>
        <dbReference type="ARBA" id="ARBA00022490"/>
    </source>
</evidence>
<evidence type="ECO:0000313" key="9">
    <source>
        <dbReference type="EMBL" id="GGO84733.1"/>
    </source>
</evidence>
<dbReference type="PANTHER" id="PTHR33602">
    <property type="entry name" value="REGULATORY PROTEIN RECX FAMILY PROTEIN"/>
    <property type="match status" value="1"/>
</dbReference>
<evidence type="ECO:0000256" key="2">
    <source>
        <dbReference type="ARBA" id="ARBA00009695"/>
    </source>
</evidence>
<protein>
    <recommendedName>
        <fullName evidence="3 5">Regulatory protein RecX</fullName>
    </recommendedName>
</protein>
<comment type="subcellular location">
    <subcellularLocation>
        <location evidence="1 5">Cytoplasm</location>
    </subcellularLocation>
</comment>
<dbReference type="InterPro" id="IPR036388">
    <property type="entry name" value="WH-like_DNA-bd_sf"/>
</dbReference>
<accession>A0A918DUM9</accession>
<dbReference type="RefSeq" id="WP_188861575.1">
    <property type="nucleotide sequence ID" value="NZ_BMLT01000008.1"/>
</dbReference>
<dbReference type="PANTHER" id="PTHR33602:SF1">
    <property type="entry name" value="REGULATORY PROTEIN RECX FAMILY PROTEIN"/>
    <property type="match status" value="1"/>
</dbReference>
<evidence type="ECO:0000259" key="6">
    <source>
        <dbReference type="Pfam" id="PF02631"/>
    </source>
</evidence>
<proteinExistence type="inferred from homology"/>
<evidence type="ECO:0000256" key="1">
    <source>
        <dbReference type="ARBA" id="ARBA00004496"/>
    </source>
</evidence>
<feature type="domain" description="RecX first three-helical" evidence="8">
    <location>
        <begin position="9"/>
        <end position="44"/>
    </location>
</feature>
<dbReference type="Proteomes" id="UP000599578">
    <property type="component" value="Unassembled WGS sequence"/>
</dbReference>
<reference evidence="9 10" key="1">
    <citation type="journal article" date="2014" name="Int. J. Syst. Evol. Microbiol.">
        <title>Complete genome sequence of Corynebacterium casei LMG S-19264T (=DSM 44701T), isolated from a smear-ripened cheese.</title>
        <authorList>
            <consortium name="US DOE Joint Genome Institute (JGI-PGF)"/>
            <person name="Walter F."/>
            <person name="Albersmeier A."/>
            <person name="Kalinowski J."/>
            <person name="Ruckert C."/>
        </authorList>
    </citation>
    <scope>NUCLEOTIDE SEQUENCE [LARGE SCALE GENOMIC DNA]</scope>
    <source>
        <strain evidence="9 10">CGMCC 1.7286</strain>
    </source>
</reference>
<dbReference type="InterPro" id="IPR003783">
    <property type="entry name" value="Regulatory_RecX"/>
</dbReference>
<dbReference type="AlphaFoldDB" id="A0A918DUM9"/>
<dbReference type="Gene3D" id="1.10.10.10">
    <property type="entry name" value="Winged helix-like DNA-binding domain superfamily/Winged helix DNA-binding domain"/>
    <property type="match status" value="3"/>
</dbReference>
<evidence type="ECO:0000313" key="10">
    <source>
        <dbReference type="Proteomes" id="UP000599578"/>
    </source>
</evidence>
<organism evidence="9 10">
    <name type="scientific">Marinobacterium nitratireducens</name>
    <dbReference type="NCBI Taxonomy" id="518897"/>
    <lineage>
        <taxon>Bacteria</taxon>
        <taxon>Pseudomonadati</taxon>
        <taxon>Pseudomonadota</taxon>
        <taxon>Gammaproteobacteria</taxon>
        <taxon>Oceanospirillales</taxon>
        <taxon>Oceanospirillaceae</taxon>
        <taxon>Marinobacterium</taxon>
    </lineage>
</organism>